<evidence type="ECO:0000256" key="2">
    <source>
        <dbReference type="ARBA" id="ARBA00022723"/>
    </source>
</evidence>
<dbReference type="RefSeq" id="WP_386821449.1">
    <property type="nucleotide sequence ID" value="NZ_JBHUIT010000034.1"/>
</dbReference>
<dbReference type="PANTHER" id="PTHR40394">
    <property type="entry name" value="LIPOPROTEIN-RELATED"/>
    <property type="match status" value="1"/>
</dbReference>
<comment type="caution">
    <text evidence="7">The sequence shown here is derived from an EMBL/GenBank/DDBJ whole genome shotgun (WGS) entry which is preliminary data.</text>
</comment>
<name>A0ABW5DEE0_9BACT</name>
<accession>A0ABW5DEE0</accession>
<dbReference type="Gene3D" id="1.10.760.10">
    <property type="entry name" value="Cytochrome c-like domain"/>
    <property type="match status" value="1"/>
</dbReference>
<evidence type="ECO:0000256" key="1">
    <source>
        <dbReference type="ARBA" id="ARBA00022617"/>
    </source>
</evidence>
<keyword evidence="8" id="KW-1185">Reference proteome</keyword>
<proteinExistence type="predicted"/>
<dbReference type="PANTHER" id="PTHR40394:SF2">
    <property type="entry name" value="QUINOL:CYTOCHROME C OXIDOREDUCTASE MEMBRANE PROTEIN"/>
    <property type="match status" value="1"/>
</dbReference>
<keyword evidence="1 4" id="KW-0349">Heme</keyword>
<evidence type="ECO:0000256" key="3">
    <source>
        <dbReference type="ARBA" id="ARBA00023004"/>
    </source>
</evidence>
<feature type="domain" description="Cytochrome c" evidence="6">
    <location>
        <begin position="119"/>
        <end position="206"/>
    </location>
</feature>
<dbReference type="InterPro" id="IPR036909">
    <property type="entry name" value="Cyt_c-like_dom_sf"/>
</dbReference>
<dbReference type="InterPro" id="IPR009056">
    <property type="entry name" value="Cyt_c-like_dom"/>
</dbReference>
<evidence type="ECO:0000313" key="7">
    <source>
        <dbReference type="EMBL" id="MFD2258006.1"/>
    </source>
</evidence>
<evidence type="ECO:0000313" key="8">
    <source>
        <dbReference type="Proteomes" id="UP001597375"/>
    </source>
</evidence>
<organism evidence="7 8">
    <name type="scientific">Luteolibacter algae</name>
    <dbReference type="NCBI Taxonomy" id="454151"/>
    <lineage>
        <taxon>Bacteria</taxon>
        <taxon>Pseudomonadati</taxon>
        <taxon>Verrucomicrobiota</taxon>
        <taxon>Verrucomicrobiia</taxon>
        <taxon>Verrucomicrobiales</taxon>
        <taxon>Verrucomicrobiaceae</taxon>
        <taxon>Luteolibacter</taxon>
    </lineage>
</organism>
<evidence type="ECO:0000256" key="5">
    <source>
        <dbReference type="SAM" id="MobiDB-lite"/>
    </source>
</evidence>
<evidence type="ECO:0000259" key="6">
    <source>
        <dbReference type="PROSITE" id="PS51007"/>
    </source>
</evidence>
<keyword evidence="2 4" id="KW-0479">Metal-binding</keyword>
<keyword evidence="3 4" id="KW-0408">Iron</keyword>
<reference evidence="8" key="1">
    <citation type="journal article" date="2019" name="Int. J. Syst. Evol. Microbiol.">
        <title>The Global Catalogue of Microorganisms (GCM) 10K type strain sequencing project: providing services to taxonomists for standard genome sequencing and annotation.</title>
        <authorList>
            <consortium name="The Broad Institute Genomics Platform"/>
            <consortium name="The Broad Institute Genome Sequencing Center for Infectious Disease"/>
            <person name="Wu L."/>
            <person name="Ma J."/>
        </authorList>
    </citation>
    <scope>NUCLEOTIDE SEQUENCE [LARGE SCALE GENOMIC DNA]</scope>
    <source>
        <strain evidence="8">CGMCC 4.7106</strain>
    </source>
</reference>
<dbReference type="Proteomes" id="UP001597375">
    <property type="component" value="Unassembled WGS sequence"/>
</dbReference>
<sequence>MRYFFIAYAFIAVLVVGIGGFRGQHFSKPPIQIFPDMDQQDKLQAQEPSNFFSDRQGGRHPVTGSQPLGFNETGETEIGGIPEYEFGGQDGYYYSGHVGDYYGTGMPEELSLDEASAEAFIRRGEERFGIYCAVCHGKAGDGQGITSRYGVPGIANLHLDPFNAASYPDGRMFEVITKGKGQMGAYGPNVSVRDRWAIIAYVRTLQAAKVAATAAQ</sequence>
<evidence type="ECO:0000256" key="4">
    <source>
        <dbReference type="PROSITE-ProRule" id="PRU00433"/>
    </source>
</evidence>
<protein>
    <submittedName>
        <fullName evidence="7">C-type cytochrome</fullName>
    </submittedName>
</protein>
<dbReference type="SUPFAM" id="SSF46626">
    <property type="entry name" value="Cytochrome c"/>
    <property type="match status" value="1"/>
</dbReference>
<gene>
    <name evidence="7" type="ORF">ACFSSA_15100</name>
</gene>
<feature type="region of interest" description="Disordered" evidence="5">
    <location>
        <begin position="52"/>
        <end position="74"/>
    </location>
</feature>
<dbReference type="Pfam" id="PF13442">
    <property type="entry name" value="Cytochrome_CBB3"/>
    <property type="match status" value="1"/>
</dbReference>
<dbReference type="EMBL" id="JBHUIT010000034">
    <property type="protein sequence ID" value="MFD2258006.1"/>
    <property type="molecule type" value="Genomic_DNA"/>
</dbReference>
<dbReference type="PROSITE" id="PS51007">
    <property type="entry name" value="CYTC"/>
    <property type="match status" value="1"/>
</dbReference>